<feature type="compositionally biased region" description="Basic and acidic residues" evidence="1">
    <location>
        <begin position="82"/>
        <end position="95"/>
    </location>
</feature>
<gene>
    <name evidence="3" type="ORF">AL01_00260</name>
</gene>
<feature type="compositionally biased region" description="Polar residues" evidence="1">
    <location>
        <begin position="65"/>
        <end position="81"/>
    </location>
</feature>
<dbReference type="STRING" id="1539051.AL01_00260"/>
<comment type="caution">
    <text evidence="3">The sequence shown here is derived from an EMBL/GenBank/DDBJ whole genome shotgun (WGS) entry which is preliminary data.</text>
</comment>
<name>A0A1S8GQY5_9PROT</name>
<evidence type="ECO:0000256" key="2">
    <source>
        <dbReference type="SAM" id="Phobius"/>
    </source>
</evidence>
<keyword evidence="4" id="KW-1185">Reference proteome</keyword>
<protein>
    <submittedName>
        <fullName evidence="3">Uncharacterized protein</fullName>
    </submittedName>
</protein>
<feature type="region of interest" description="Disordered" evidence="1">
    <location>
        <begin position="45"/>
        <end position="95"/>
    </location>
</feature>
<keyword evidence="2" id="KW-1133">Transmembrane helix</keyword>
<feature type="transmembrane region" description="Helical" evidence="2">
    <location>
        <begin position="6"/>
        <end position="25"/>
    </location>
</feature>
<dbReference type="EMBL" id="JATM01000001">
    <property type="protein sequence ID" value="OOL19467.1"/>
    <property type="molecule type" value="Genomic_DNA"/>
</dbReference>
<organism evidence="3 4">
    <name type="scientific">Bombella intestini</name>
    <dbReference type="NCBI Taxonomy" id="1539051"/>
    <lineage>
        <taxon>Bacteria</taxon>
        <taxon>Pseudomonadati</taxon>
        <taxon>Pseudomonadota</taxon>
        <taxon>Alphaproteobacteria</taxon>
        <taxon>Acetobacterales</taxon>
        <taxon>Acetobacteraceae</taxon>
        <taxon>Bombella</taxon>
    </lineage>
</organism>
<sequence>MKHLNLILALLCLFFWIALYVVYYHEKLLPWLVNRFTRDKLPKGAKVENGYFSDGVPIPFRDNLYPSSGETDSHPTETTQQPHDETTKPDDKRHD</sequence>
<keyword evidence="2" id="KW-0812">Transmembrane</keyword>
<dbReference type="RefSeq" id="WP_077395290.1">
    <property type="nucleotide sequence ID" value="NZ_JATM01000001.1"/>
</dbReference>
<accession>A0A1S8GQY5</accession>
<evidence type="ECO:0000256" key="1">
    <source>
        <dbReference type="SAM" id="MobiDB-lite"/>
    </source>
</evidence>
<proteinExistence type="predicted"/>
<dbReference type="OrthoDB" id="7284485at2"/>
<evidence type="ECO:0000313" key="3">
    <source>
        <dbReference type="EMBL" id="OOL19467.1"/>
    </source>
</evidence>
<reference evidence="3 4" key="1">
    <citation type="journal article" date="2016" name="PLoS ONE">
        <title>Whole-Genome Sequence Analysis of Bombella intestini LMG 28161T, a Novel Acetic Acid Bacterium Isolated from the Crop of a Red-Tailed Bumble Bee, Bombus lapidarius.</title>
        <authorList>
            <person name="Li L."/>
            <person name="Illeghems K."/>
            <person name="Van Kerrebroeck S."/>
            <person name="Borremans W."/>
            <person name="Cleenwerck I."/>
            <person name="Smagghe G."/>
            <person name="De Vuyst L."/>
            <person name="Vandamme P."/>
        </authorList>
    </citation>
    <scope>NUCLEOTIDE SEQUENCE [LARGE SCALE GENOMIC DNA]</scope>
    <source>
        <strain evidence="3 4">R-52487</strain>
    </source>
</reference>
<evidence type="ECO:0000313" key="4">
    <source>
        <dbReference type="Proteomes" id="UP000200980"/>
    </source>
</evidence>
<dbReference type="AlphaFoldDB" id="A0A1S8GQY5"/>
<keyword evidence="2" id="KW-0472">Membrane</keyword>
<dbReference type="Proteomes" id="UP000200980">
    <property type="component" value="Unassembled WGS sequence"/>
</dbReference>